<evidence type="ECO:0000256" key="1">
    <source>
        <dbReference type="SAM" id="Phobius"/>
    </source>
</evidence>
<sequence length="27" mass="3063">MSIQTLFALMIAVWGIGVYTYLLLEES</sequence>
<evidence type="ECO:0000313" key="2">
    <source>
        <dbReference type="EMBL" id="AOT25418.1"/>
    </source>
</evidence>
<organism evidence="2 3">
    <name type="scientific">Mycobacterium phage BabyRay</name>
    <dbReference type="NCBI Taxonomy" id="1897486"/>
    <lineage>
        <taxon>Viruses</taxon>
        <taxon>Duplodnaviria</taxon>
        <taxon>Heunggongvirae</taxon>
        <taxon>Uroviricota</taxon>
        <taxon>Caudoviricetes</taxon>
        <taxon>Veracruzvirus</taxon>
        <taxon>Veracruzvirus babyboy</taxon>
    </lineage>
</organism>
<dbReference type="EMBL" id="KX683423">
    <property type="protein sequence ID" value="AOT25418.1"/>
    <property type="molecule type" value="Genomic_DNA"/>
</dbReference>
<name>A0A1D8EW40_9CAUD</name>
<keyword evidence="3" id="KW-1185">Reference proteome</keyword>
<keyword evidence="1" id="KW-1133">Transmembrane helix</keyword>
<protein>
    <submittedName>
        <fullName evidence="2">Uncharacterized protein</fullName>
    </submittedName>
</protein>
<accession>A0A1D8EW40</accession>
<proteinExistence type="predicted"/>
<evidence type="ECO:0000313" key="3">
    <source>
        <dbReference type="Proteomes" id="UP000226245"/>
    </source>
</evidence>
<dbReference type="Proteomes" id="UP000226245">
    <property type="component" value="Segment"/>
</dbReference>
<keyword evidence="1" id="KW-0472">Membrane</keyword>
<gene>
    <name evidence="2" type="ORF">SEA_BABYRAY_62</name>
</gene>
<feature type="transmembrane region" description="Helical" evidence="1">
    <location>
        <begin position="6"/>
        <end position="24"/>
    </location>
</feature>
<keyword evidence="1" id="KW-0812">Transmembrane</keyword>
<reference evidence="2 3" key="1">
    <citation type="submission" date="2016-08" db="EMBL/GenBank/DDBJ databases">
        <authorList>
            <person name="DeLong Z."/>
            <person name="DeVault B."/>
            <person name="Huffman J."/>
            <person name="Scuttaro V."/>
            <person name="Woodford M."/>
            <person name="Washington J.M."/>
            <person name="Klyczek K."/>
            <person name="Garlena R.A."/>
            <person name="Russell D.A."/>
            <person name="Pope W.H."/>
            <person name="Jacobs-Sera D."/>
            <person name="Hendrix R.W."/>
            <person name="Hatfull G.F."/>
        </authorList>
    </citation>
    <scope>NUCLEOTIDE SEQUENCE [LARGE SCALE GENOMIC DNA]</scope>
</reference>